<evidence type="ECO:0000313" key="9">
    <source>
        <dbReference type="Proteomes" id="UP000077684"/>
    </source>
</evidence>
<feature type="region of interest" description="Disordered" evidence="6">
    <location>
        <begin position="381"/>
        <end position="440"/>
    </location>
</feature>
<organism evidence="8 9">
    <name type="scientific">Tilletia controversa</name>
    <name type="common">dwarf bunt fungus</name>
    <dbReference type="NCBI Taxonomy" id="13291"/>
    <lineage>
        <taxon>Eukaryota</taxon>
        <taxon>Fungi</taxon>
        <taxon>Dikarya</taxon>
        <taxon>Basidiomycota</taxon>
        <taxon>Ustilaginomycotina</taxon>
        <taxon>Exobasidiomycetes</taxon>
        <taxon>Tilletiales</taxon>
        <taxon>Tilletiaceae</taxon>
        <taxon>Tilletia</taxon>
    </lineage>
</organism>
<evidence type="ECO:0000256" key="5">
    <source>
        <dbReference type="SAM" id="Coils"/>
    </source>
</evidence>
<evidence type="ECO:0000313" key="8">
    <source>
        <dbReference type="EMBL" id="KAE8252126.1"/>
    </source>
</evidence>
<feature type="compositionally biased region" description="Basic residues" evidence="6">
    <location>
        <begin position="413"/>
        <end position="426"/>
    </location>
</feature>
<dbReference type="Proteomes" id="UP000077684">
    <property type="component" value="Unassembled WGS sequence"/>
</dbReference>
<feature type="region of interest" description="Disordered" evidence="6">
    <location>
        <begin position="192"/>
        <end position="211"/>
    </location>
</feature>
<evidence type="ECO:0000256" key="3">
    <source>
        <dbReference type="ARBA" id="ARBA00022989"/>
    </source>
</evidence>
<feature type="transmembrane region" description="Helical" evidence="7">
    <location>
        <begin position="6"/>
        <end position="31"/>
    </location>
</feature>
<evidence type="ECO:0000256" key="1">
    <source>
        <dbReference type="ARBA" id="ARBA00004370"/>
    </source>
</evidence>
<dbReference type="AlphaFoldDB" id="A0A8X7MVW9"/>
<evidence type="ECO:0000256" key="7">
    <source>
        <dbReference type="SAM" id="Phobius"/>
    </source>
</evidence>
<dbReference type="PANTHER" id="PTHR13259:SF1">
    <property type="entry name" value="BLADDER CANCER-ASSOCIATED PROTEIN"/>
    <property type="match status" value="1"/>
</dbReference>
<accession>A0A8X7MVW9</accession>
<feature type="coiled-coil region" evidence="5">
    <location>
        <begin position="334"/>
        <end position="365"/>
    </location>
</feature>
<comment type="caution">
    <text evidence="8">The sequence shown here is derived from an EMBL/GenBank/DDBJ whole genome shotgun (WGS) entry which is preliminary data.</text>
</comment>
<dbReference type="Pfam" id="PF06726">
    <property type="entry name" value="BC10"/>
    <property type="match status" value="1"/>
</dbReference>
<reference evidence="8" key="2">
    <citation type="journal article" date="2019" name="IMA Fungus">
        <title>Genome sequencing and comparison of five Tilletia species to identify candidate genes for the detection of regulated species infecting wheat.</title>
        <authorList>
            <person name="Nguyen H.D.T."/>
            <person name="Sultana T."/>
            <person name="Kesanakurti P."/>
            <person name="Hambleton S."/>
        </authorList>
    </citation>
    <scope>NUCLEOTIDE SEQUENCE</scope>
    <source>
        <strain evidence="8">DAOMC 236426</strain>
    </source>
</reference>
<keyword evidence="2 7" id="KW-0812">Transmembrane</keyword>
<feature type="region of interest" description="Disordered" evidence="6">
    <location>
        <begin position="218"/>
        <end position="242"/>
    </location>
</feature>
<feature type="region of interest" description="Disordered" evidence="6">
    <location>
        <begin position="284"/>
        <end position="329"/>
    </location>
</feature>
<dbReference type="PANTHER" id="PTHR13259">
    <property type="entry name" value="BLADDER CANCER 10 KD PROTEIN HOMOLOG"/>
    <property type="match status" value="1"/>
</dbReference>
<dbReference type="InterPro" id="IPR009598">
    <property type="entry name" value="BCALP"/>
</dbReference>
<reference evidence="8" key="1">
    <citation type="submission" date="2016-04" db="EMBL/GenBank/DDBJ databases">
        <authorList>
            <person name="Nguyen H.D."/>
            <person name="Samba Siva P."/>
            <person name="Cullis J."/>
            <person name="Levesque C.A."/>
            <person name="Hambleton S."/>
        </authorList>
    </citation>
    <scope>NUCLEOTIDE SEQUENCE</scope>
    <source>
        <strain evidence="8">DAOMC 236426</strain>
    </source>
</reference>
<keyword evidence="5" id="KW-0175">Coiled coil</keyword>
<dbReference type="SMART" id="SM01396">
    <property type="entry name" value="BC10"/>
    <property type="match status" value="1"/>
</dbReference>
<protein>
    <submittedName>
        <fullName evidence="8">Uncharacterized protein</fullName>
    </submittedName>
</protein>
<proteinExistence type="predicted"/>
<comment type="subcellular location">
    <subcellularLocation>
        <location evidence="1">Membrane</location>
    </subcellularLocation>
</comment>
<evidence type="ECO:0000256" key="6">
    <source>
        <dbReference type="SAM" id="MobiDB-lite"/>
    </source>
</evidence>
<gene>
    <name evidence="8" type="ORF">A4X06_0g2409</name>
</gene>
<feature type="region of interest" description="Disordered" evidence="6">
    <location>
        <begin position="138"/>
        <end position="183"/>
    </location>
</feature>
<sequence>MYCLRWWIPLFLLPFPLAPPSFLVLFIIAYVFHTRPCAYCGVIIVGLFISSCYWYLDLVPADAILVDGGATTNTSVGGSDGSAQVGLSSPAAAAAAALALSGNGTEELLAMGGATVVQQVAMLATGLLSSGVKTPLASWRGPSDKVSDRGAGSSSDDSGRLKQQDSVSEGLAGSPSQETPSSVWQTILNPLRRRRSESSSSAPDTHFAANSDLKKASADSFGADAAPTSPSKEGGNNLVEPTDLSTKFPYAADQQHLLARCPGSGRCWIDFSLMTSHGLFSSNPSYRLPQGGCRPIDVSTTASSSSSPSASKDDQTSDGSSSIIPQPSSVFPTLQELLEDAKRQVKEERAYQEDLQRKIEEEQAEVVQVVVAAEREEAAAAAAAANTESSSKTTTASGTSSKEDLKREERQSRARRIRSRSRKPAFRKADPEVDGEHTRGTYWIGVPGTAVGAFFDFTLR</sequence>
<evidence type="ECO:0000256" key="2">
    <source>
        <dbReference type="ARBA" id="ARBA00022692"/>
    </source>
</evidence>
<dbReference type="EMBL" id="LWDE02000185">
    <property type="protein sequence ID" value="KAE8252126.1"/>
    <property type="molecule type" value="Genomic_DNA"/>
</dbReference>
<name>A0A8X7MVW9_9BASI</name>
<keyword evidence="4 7" id="KW-0472">Membrane</keyword>
<keyword evidence="9" id="KW-1185">Reference proteome</keyword>
<feature type="compositionally biased region" description="Basic and acidic residues" evidence="6">
    <location>
        <begin position="427"/>
        <end position="439"/>
    </location>
</feature>
<evidence type="ECO:0000256" key="4">
    <source>
        <dbReference type="ARBA" id="ARBA00023136"/>
    </source>
</evidence>
<feature type="compositionally biased region" description="Low complexity" evidence="6">
    <location>
        <begin position="299"/>
        <end position="310"/>
    </location>
</feature>
<feature type="compositionally biased region" description="Low complexity" evidence="6">
    <location>
        <begin position="381"/>
        <end position="400"/>
    </location>
</feature>
<dbReference type="GO" id="GO:0016020">
    <property type="term" value="C:membrane"/>
    <property type="evidence" value="ECO:0007669"/>
    <property type="project" value="UniProtKB-SubCell"/>
</dbReference>
<keyword evidence="3 7" id="KW-1133">Transmembrane helix</keyword>
<feature type="compositionally biased region" description="Polar residues" evidence="6">
    <location>
        <begin position="174"/>
        <end position="183"/>
    </location>
</feature>
<feature type="compositionally biased region" description="Basic and acidic residues" evidence="6">
    <location>
        <begin position="401"/>
        <end position="412"/>
    </location>
</feature>
<feature type="transmembrane region" description="Helical" evidence="7">
    <location>
        <begin position="38"/>
        <end position="56"/>
    </location>
</feature>
<feature type="compositionally biased region" description="Polar residues" evidence="6">
    <location>
        <begin position="317"/>
        <end position="329"/>
    </location>
</feature>